<sequence length="223" mass="25260">MDCSFIGFKCDWPTLGASLRDSCLIALRRGAEEHGRWPDKSAIRLKSAEQDIRVDASAAVARLLSHQLSFSWRRALAWELVMLPVQENMTMPTPLISDTTAKDLIREERQYTFTLLGLKANCPREFDNAPDQLTASLTWTLYVEDVHDQPDDSQKEKLPVPPQVMNAQKNSIEELRQLGKDNFFALVSGIFQTFLKHKRRPFQSCLKGLIVSTGGIYVGYDIS</sequence>
<proteinExistence type="predicted"/>
<accession>A0A9P5ACK7</accession>
<gene>
    <name evidence="1" type="ORF">FBEOM_10279</name>
</gene>
<dbReference type="Proteomes" id="UP000730481">
    <property type="component" value="Unassembled WGS sequence"/>
</dbReference>
<evidence type="ECO:0000313" key="1">
    <source>
        <dbReference type="EMBL" id="KAF4335854.1"/>
    </source>
</evidence>
<dbReference type="AlphaFoldDB" id="A0A9P5ACK7"/>
<reference evidence="1" key="2">
    <citation type="submission" date="2020-02" db="EMBL/GenBank/DDBJ databases">
        <title>Identification and distribution of gene clusters putatively required for synthesis of sphingolipid metabolism inhibitors in phylogenetically diverse species of the filamentous fungus Fusarium.</title>
        <authorList>
            <person name="Kim H.-S."/>
            <person name="Busman M."/>
            <person name="Brown D.W."/>
            <person name="Divon H."/>
            <person name="Uhlig S."/>
            <person name="Proctor R.H."/>
        </authorList>
    </citation>
    <scope>NUCLEOTIDE SEQUENCE</scope>
    <source>
        <strain evidence="1">NRRL 25174</strain>
    </source>
</reference>
<reference evidence="1" key="1">
    <citation type="journal article" date="2017" name="Mycologia">
        <title>Fusarium algeriense, sp. nov., a novel toxigenic crown rot pathogen of durum wheat from Algeria is nested in the Fusarium burgessii species complex.</title>
        <authorList>
            <person name="Laraba I."/>
            <person name="Keddad A."/>
            <person name="Boureghda H."/>
            <person name="Abdallah N."/>
            <person name="Vaughan M.M."/>
            <person name="Proctor R.H."/>
            <person name="Busman M."/>
            <person name="O'Donnell K."/>
        </authorList>
    </citation>
    <scope>NUCLEOTIDE SEQUENCE</scope>
    <source>
        <strain evidence="1">NRRL 25174</strain>
    </source>
</reference>
<keyword evidence="2" id="KW-1185">Reference proteome</keyword>
<evidence type="ECO:0000313" key="2">
    <source>
        <dbReference type="Proteomes" id="UP000730481"/>
    </source>
</evidence>
<protein>
    <submittedName>
        <fullName evidence="1">Uncharacterized protein</fullName>
    </submittedName>
</protein>
<dbReference type="OrthoDB" id="3166386at2759"/>
<organism evidence="1 2">
    <name type="scientific">Fusarium beomiforme</name>
    <dbReference type="NCBI Taxonomy" id="44412"/>
    <lineage>
        <taxon>Eukaryota</taxon>
        <taxon>Fungi</taxon>
        <taxon>Dikarya</taxon>
        <taxon>Ascomycota</taxon>
        <taxon>Pezizomycotina</taxon>
        <taxon>Sordariomycetes</taxon>
        <taxon>Hypocreomycetidae</taxon>
        <taxon>Hypocreales</taxon>
        <taxon>Nectriaceae</taxon>
        <taxon>Fusarium</taxon>
        <taxon>Fusarium burgessii species complex</taxon>
    </lineage>
</organism>
<name>A0A9P5ACK7_9HYPO</name>
<dbReference type="EMBL" id="PVQB02000528">
    <property type="protein sequence ID" value="KAF4335854.1"/>
    <property type="molecule type" value="Genomic_DNA"/>
</dbReference>
<comment type="caution">
    <text evidence="1">The sequence shown here is derived from an EMBL/GenBank/DDBJ whole genome shotgun (WGS) entry which is preliminary data.</text>
</comment>